<dbReference type="EMBL" id="CP021748">
    <property type="protein sequence ID" value="ARX88705.1"/>
    <property type="molecule type" value="Genomic_DNA"/>
</dbReference>
<accession>A0A1Z1WQJ6</accession>
<proteinExistence type="predicted"/>
<name>A0A1Z1WQJ6_9ACTN</name>
<dbReference type="AlphaFoldDB" id="A0A1Z1WQJ6"/>
<sequence>MLPLPRRNAATARSVRAACRLRAAARSAAGLVAYRTASARSAWSAATAATTGARTAESTCCVRRRPATSWAVLTVAKAHRARRETTGTMRRQTTLAGRCAGAVATVPQAAR</sequence>
<evidence type="ECO:0000313" key="1">
    <source>
        <dbReference type="EMBL" id="ARX88705.1"/>
    </source>
</evidence>
<keyword evidence="2" id="KW-1185">Reference proteome</keyword>
<gene>
    <name evidence="1" type="ORF">SMD44_08192</name>
</gene>
<dbReference type="KEGG" id="salf:SMD44_08192"/>
<evidence type="ECO:0000313" key="2">
    <source>
        <dbReference type="Proteomes" id="UP000195880"/>
    </source>
</evidence>
<organism evidence="1 2">
    <name type="scientific">Streptomyces alboflavus</name>
    <dbReference type="NCBI Taxonomy" id="67267"/>
    <lineage>
        <taxon>Bacteria</taxon>
        <taxon>Bacillati</taxon>
        <taxon>Actinomycetota</taxon>
        <taxon>Actinomycetes</taxon>
        <taxon>Kitasatosporales</taxon>
        <taxon>Streptomycetaceae</taxon>
        <taxon>Streptomyces</taxon>
    </lineage>
</organism>
<reference evidence="1 2" key="1">
    <citation type="submission" date="2017-05" db="EMBL/GenBank/DDBJ databases">
        <title>Streptomyces alboflavus Genome sequencing and assembly.</title>
        <authorList>
            <person name="Wang Y."/>
            <person name="Du B."/>
            <person name="Ding Y."/>
            <person name="Liu H."/>
            <person name="Hou Q."/>
            <person name="Liu K."/>
            <person name="Wang C."/>
            <person name="Yao L."/>
        </authorList>
    </citation>
    <scope>NUCLEOTIDE SEQUENCE [LARGE SCALE GENOMIC DNA]</scope>
    <source>
        <strain evidence="1 2">MDJK44</strain>
    </source>
</reference>
<dbReference type="Proteomes" id="UP000195880">
    <property type="component" value="Chromosome"/>
</dbReference>
<protein>
    <submittedName>
        <fullName evidence="1">Uncharacterized protein</fullName>
    </submittedName>
</protein>